<sequence length="137" mass="15360">MSSPSLPVPWPKDAEVKLHTGGCHCKRVRYEFEHPDIYAMAVVNCNCSICEERGYLNVYTWEDKFRFTKGSANDLTTYSFGEGRIIHRFCPTCGTAFGATVPRSGFVVINTRTIDGIDLQRLQLYQADGRSKITTAG</sequence>
<keyword evidence="6" id="KW-1185">Reference proteome</keyword>
<dbReference type="Proteomes" id="UP001218188">
    <property type="component" value="Unassembled WGS sequence"/>
</dbReference>
<dbReference type="Gene3D" id="2.170.150.70">
    <property type="match status" value="1"/>
</dbReference>
<dbReference type="PROSITE" id="PS51891">
    <property type="entry name" value="CENP_V_GFA"/>
    <property type="match status" value="1"/>
</dbReference>
<gene>
    <name evidence="5" type="ORF">C8F04DRAFT_1071057</name>
</gene>
<dbReference type="PANTHER" id="PTHR28620:SF1">
    <property type="entry name" value="CENP-V_GFA DOMAIN-CONTAINING PROTEIN"/>
    <property type="match status" value="1"/>
</dbReference>
<protein>
    <submittedName>
        <fullName evidence="5">Glutathione-dependent formaldehyde-activating GFA</fullName>
    </submittedName>
</protein>
<accession>A0AAD6TF04</accession>
<name>A0AAD6TF04_9AGAR</name>
<evidence type="ECO:0000256" key="2">
    <source>
        <dbReference type="ARBA" id="ARBA00022723"/>
    </source>
</evidence>
<dbReference type="GO" id="GO:0046872">
    <property type="term" value="F:metal ion binding"/>
    <property type="evidence" value="ECO:0007669"/>
    <property type="project" value="UniProtKB-KW"/>
</dbReference>
<evidence type="ECO:0000313" key="6">
    <source>
        <dbReference type="Proteomes" id="UP001218188"/>
    </source>
</evidence>
<keyword evidence="3" id="KW-0862">Zinc</keyword>
<proteinExistence type="inferred from homology"/>
<comment type="similarity">
    <text evidence="1">Belongs to the Gfa family.</text>
</comment>
<dbReference type="EMBL" id="JARJCM010000008">
    <property type="protein sequence ID" value="KAJ7043950.1"/>
    <property type="molecule type" value="Genomic_DNA"/>
</dbReference>
<dbReference type="PANTHER" id="PTHR28620">
    <property type="entry name" value="CENTROMERE PROTEIN V"/>
    <property type="match status" value="1"/>
</dbReference>
<dbReference type="SUPFAM" id="SSF51316">
    <property type="entry name" value="Mss4-like"/>
    <property type="match status" value="1"/>
</dbReference>
<feature type="domain" description="CENP-V/GFA" evidence="4">
    <location>
        <begin position="19"/>
        <end position="137"/>
    </location>
</feature>
<dbReference type="InterPro" id="IPR006913">
    <property type="entry name" value="CENP-V/GFA"/>
</dbReference>
<comment type="caution">
    <text evidence="5">The sequence shown here is derived from an EMBL/GenBank/DDBJ whole genome shotgun (WGS) entry which is preliminary data.</text>
</comment>
<dbReference type="InterPro" id="IPR052355">
    <property type="entry name" value="CENP-V-like"/>
</dbReference>
<evidence type="ECO:0000313" key="5">
    <source>
        <dbReference type="EMBL" id="KAJ7043950.1"/>
    </source>
</evidence>
<organism evidence="5 6">
    <name type="scientific">Mycena alexandri</name>
    <dbReference type="NCBI Taxonomy" id="1745969"/>
    <lineage>
        <taxon>Eukaryota</taxon>
        <taxon>Fungi</taxon>
        <taxon>Dikarya</taxon>
        <taxon>Basidiomycota</taxon>
        <taxon>Agaricomycotina</taxon>
        <taxon>Agaricomycetes</taxon>
        <taxon>Agaricomycetidae</taxon>
        <taxon>Agaricales</taxon>
        <taxon>Marasmiineae</taxon>
        <taxon>Mycenaceae</taxon>
        <taxon>Mycena</taxon>
    </lineage>
</organism>
<dbReference type="InterPro" id="IPR011057">
    <property type="entry name" value="Mss4-like_sf"/>
</dbReference>
<keyword evidence="2" id="KW-0479">Metal-binding</keyword>
<dbReference type="GO" id="GO:0016846">
    <property type="term" value="F:carbon-sulfur lyase activity"/>
    <property type="evidence" value="ECO:0007669"/>
    <property type="project" value="InterPro"/>
</dbReference>
<evidence type="ECO:0000256" key="3">
    <source>
        <dbReference type="ARBA" id="ARBA00022833"/>
    </source>
</evidence>
<evidence type="ECO:0000259" key="4">
    <source>
        <dbReference type="PROSITE" id="PS51891"/>
    </source>
</evidence>
<dbReference type="Pfam" id="PF04828">
    <property type="entry name" value="GFA"/>
    <property type="match status" value="1"/>
</dbReference>
<reference evidence="5" key="1">
    <citation type="submission" date="2023-03" db="EMBL/GenBank/DDBJ databases">
        <title>Massive genome expansion in bonnet fungi (Mycena s.s.) driven by repeated elements and novel gene families across ecological guilds.</title>
        <authorList>
            <consortium name="Lawrence Berkeley National Laboratory"/>
            <person name="Harder C.B."/>
            <person name="Miyauchi S."/>
            <person name="Viragh M."/>
            <person name="Kuo A."/>
            <person name="Thoen E."/>
            <person name="Andreopoulos B."/>
            <person name="Lu D."/>
            <person name="Skrede I."/>
            <person name="Drula E."/>
            <person name="Henrissat B."/>
            <person name="Morin E."/>
            <person name="Kohler A."/>
            <person name="Barry K."/>
            <person name="LaButti K."/>
            <person name="Morin E."/>
            <person name="Salamov A."/>
            <person name="Lipzen A."/>
            <person name="Mereny Z."/>
            <person name="Hegedus B."/>
            <person name="Baldrian P."/>
            <person name="Stursova M."/>
            <person name="Weitz H."/>
            <person name="Taylor A."/>
            <person name="Grigoriev I.V."/>
            <person name="Nagy L.G."/>
            <person name="Martin F."/>
            <person name="Kauserud H."/>
        </authorList>
    </citation>
    <scope>NUCLEOTIDE SEQUENCE</scope>
    <source>
        <strain evidence="5">CBHHK200</strain>
    </source>
</reference>
<dbReference type="AlphaFoldDB" id="A0AAD6TF04"/>
<evidence type="ECO:0000256" key="1">
    <source>
        <dbReference type="ARBA" id="ARBA00005495"/>
    </source>
</evidence>